<geneLocation type="mitochondrion" evidence="1"/>
<accession>A0A7T8G5C3</accession>
<sequence length="145" mass="16997">MQEFWTLLVTLLDSLDPQASLLSIFKEQTYINPDFMGVYATTFNTVEGLELLKGLYSEAWESLKITETRLLNIRTEISFLKKSPEFLIREDSSSFFIIKDQEEVELSAELFSIQEEYFSDILLEKQQFCEAIDILGEQVWFLQQQ</sequence>
<dbReference type="AlphaFoldDB" id="A0A7T8G5C3"/>
<protein>
    <submittedName>
        <fullName evidence="1">Uncharacterized protein</fullName>
    </submittedName>
</protein>
<gene>
    <name evidence="1" type="ORF">TSIM_53</name>
</gene>
<dbReference type="EMBL" id="MW221262">
    <property type="protein sequence ID" value="QQP22159.1"/>
    <property type="molecule type" value="Genomic_DNA"/>
</dbReference>
<keyword evidence="1" id="KW-0496">Mitochondrion</keyword>
<name>A0A7T8G5C3_9CILI</name>
<proteinExistence type="predicted"/>
<organism evidence="1">
    <name type="scientific">Thuricola similis</name>
    <dbReference type="NCBI Taxonomy" id="2784598"/>
    <lineage>
        <taxon>Eukaryota</taxon>
        <taxon>Sar</taxon>
        <taxon>Alveolata</taxon>
        <taxon>Ciliophora</taxon>
        <taxon>Intramacronucleata</taxon>
        <taxon>Oligohymenophorea</taxon>
        <taxon>Peritrichia</taxon>
        <taxon>Sessilida</taxon>
        <taxon>Vaginicolidae</taxon>
        <taxon>Thuricola</taxon>
    </lineage>
</organism>
<reference evidence="1" key="1">
    <citation type="submission" date="2020-11" db="EMBL/GenBank/DDBJ databases">
        <title>Combining integrative taxonomy and mitogenome sequencing of Thuricola similis Bock, 1963 (Peritrichia, Vaginicolidae) provides a full redescription of this poorly known ciliate and new insights into the evolutionary relationships among Oligohymenophorea subclasses.</title>
        <authorList>
            <person name="Liao W."/>
            <person name="Campello-Nunes P.H."/>
            <person name="Gammuto L."/>
            <person name="Viana T.A."/>
            <person name="de Oliveira Marchesini R."/>
            <person name="da Silva Pavia T."/>
            <person name="da Silva-Neto I.D."/>
            <person name="Modeo L."/>
            <person name="Petroni G."/>
        </authorList>
    </citation>
    <scope>NUCLEOTIDE SEQUENCE</scope>
    <source>
        <strain evidence="1">CUIT</strain>
    </source>
</reference>
<evidence type="ECO:0000313" key="1">
    <source>
        <dbReference type="EMBL" id="QQP22159.1"/>
    </source>
</evidence>